<proteinExistence type="predicted"/>
<sequence>MWQSGGLDPADAATAGAVVAFGEQQVGEETLVGQLLLVGDGEHVLEPGAHRRSPQITAGLLDRGGGGFGGQSTSAPYGGRWRWGSARS</sequence>
<name>I0WRX8_RHOOP</name>
<protein>
    <submittedName>
        <fullName evidence="2">Uncharacterized protein</fullName>
    </submittedName>
</protein>
<evidence type="ECO:0000313" key="2">
    <source>
        <dbReference type="EMBL" id="EID79144.1"/>
    </source>
</evidence>
<feature type="region of interest" description="Disordered" evidence="1">
    <location>
        <begin position="60"/>
        <end position="88"/>
    </location>
</feature>
<accession>I0WRX8</accession>
<comment type="caution">
    <text evidence="2">The sequence shown here is derived from an EMBL/GenBank/DDBJ whole genome shotgun (WGS) entry which is preliminary data.</text>
</comment>
<dbReference type="AlphaFoldDB" id="I0WRX8"/>
<dbReference type="PATRIC" id="fig|1165867.3.peg.3044"/>
<gene>
    <name evidence="2" type="ORF">W59_14971</name>
</gene>
<dbReference type="Proteomes" id="UP000006447">
    <property type="component" value="Unassembled WGS sequence"/>
</dbReference>
<dbReference type="EMBL" id="AJJH01000084">
    <property type="protein sequence ID" value="EID79144.1"/>
    <property type="molecule type" value="Genomic_DNA"/>
</dbReference>
<reference evidence="2 3" key="1">
    <citation type="journal article" date="2012" name="J. Bacteriol.">
        <title>Draft genome sequence of the nitrophenol-degrading actinomycete Rhodococcus imtechensis RKJ300.</title>
        <authorList>
            <person name="Vikram S."/>
            <person name="Kumar S."/>
            <person name="Subramanian S."/>
            <person name="Raghava G.P."/>
        </authorList>
    </citation>
    <scope>NUCLEOTIDE SEQUENCE [LARGE SCALE GENOMIC DNA]</scope>
    <source>
        <strain evidence="2 3">RKJ300</strain>
    </source>
</reference>
<evidence type="ECO:0000313" key="3">
    <source>
        <dbReference type="Proteomes" id="UP000006447"/>
    </source>
</evidence>
<evidence type="ECO:0000256" key="1">
    <source>
        <dbReference type="SAM" id="MobiDB-lite"/>
    </source>
</evidence>
<organism evidence="2 3">
    <name type="scientific">Rhodococcus opacus RKJ300 = JCM 13270</name>
    <dbReference type="NCBI Taxonomy" id="1165867"/>
    <lineage>
        <taxon>Bacteria</taxon>
        <taxon>Bacillati</taxon>
        <taxon>Actinomycetota</taxon>
        <taxon>Actinomycetes</taxon>
        <taxon>Mycobacteriales</taxon>
        <taxon>Nocardiaceae</taxon>
        <taxon>Rhodococcus</taxon>
    </lineage>
</organism>